<organism evidence="2 3">
    <name type="scientific">Bicyclus anynana</name>
    <name type="common">Squinting bush brown butterfly</name>
    <dbReference type="NCBI Taxonomy" id="110368"/>
    <lineage>
        <taxon>Eukaryota</taxon>
        <taxon>Metazoa</taxon>
        <taxon>Ecdysozoa</taxon>
        <taxon>Arthropoda</taxon>
        <taxon>Hexapoda</taxon>
        <taxon>Insecta</taxon>
        <taxon>Pterygota</taxon>
        <taxon>Neoptera</taxon>
        <taxon>Endopterygota</taxon>
        <taxon>Lepidoptera</taxon>
        <taxon>Glossata</taxon>
        <taxon>Ditrysia</taxon>
        <taxon>Papilionoidea</taxon>
        <taxon>Nymphalidae</taxon>
        <taxon>Satyrinae</taxon>
        <taxon>Satyrini</taxon>
        <taxon>Mycalesina</taxon>
        <taxon>Bicyclus</taxon>
    </lineage>
</organism>
<gene>
    <name evidence="3" type="primary">LOC128198250</name>
</gene>
<keyword evidence="1" id="KW-0732">Signal</keyword>
<dbReference type="RefSeq" id="XP_052738509.1">
    <property type="nucleotide sequence ID" value="XM_052882549.1"/>
</dbReference>
<feature type="signal peptide" evidence="1">
    <location>
        <begin position="1"/>
        <end position="20"/>
    </location>
</feature>
<proteinExistence type="predicted"/>
<sequence length="330" mass="36356">MRIRILAVLATAIFAQCSTSSESQFGLHTSSSSSQIKGSEIEVIEKRIKKVQMKSEDALSEVSSKFSHQGHNIFYNPQIVIGSDVKASYISGKIDDTKYNEQKTDTVLIDCMKNETEASLQQNTIITNIIPEAPVLPPLVMPELPIPVIIEEPVVILPPKVPVPVKEVIIQHDTVIMPEVPVIVPQPIAIPSCMMEKSYLVNVPCPPTIAVSPEIIEKITVKKPLLLSQPSPVLNLRLPKIPIGVVYNKRVETVMPYSQGFVSTTRFLPSVKVTKIPFERFSQQNILIRPSPEVVVKNIGSEIVGLSSFSAYCAHNIALQRVLPNIIVGK</sequence>
<evidence type="ECO:0000256" key="1">
    <source>
        <dbReference type="SAM" id="SignalP"/>
    </source>
</evidence>
<dbReference type="Proteomes" id="UP001652582">
    <property type="component" value="Chromosome 7"/>
</dbReference>
<dbReference type="GeneID" id="128198250"/>
<evidence type="ECO:0000313" key="2">
    <source>
        <dbReference type="Proteomes" id="UP001652582"/>
    </source>
</evidence>
<name>A0ABM3LHG1_BICAN</name>
<evidence type="ECO:0000313" key="3">
    <source>
        <dbReference type="RefSeq" id="XP_052738509.1"/>
    </source>
</evidence>
<keyword evidence="2" id="KW-1185">Reference proteome</keyword>
<accession>A0ABM3LHG1</accession>
<protein>
    <submittedName>
        <fullName evidence="3">Uncharacterized protein LOC128198250</fullName>
    </submittedName>
</protein>
<feature type="chain" id="PRO_5046259243" evidence="1">
    <location>
        <begin position="21"/>
        <end position="330"/>
    </location>
</feature>
<reference evidence="3" key="1">
    <citation type="submission" date="2025-08" db="UniProtKB">
        <authorList>
            <consortium name="RefSeq"/>
        </authorList>
    </citation>
    <scope>IDENTIFICATION</scope>
</reference>